<accession>A0AAV7NQJ6</accession>
<dbReference type="EMBL" id="JANPWB010000012">
    <property type="protein sequence ID" value="KAJ1116658.1"/>
    <property type="molecule type" value="Genomic_DNA"/>
</dbReference>
<reference evidence="2" key="1">
    <citation type="journal article" date="2022" name="bioRxiv">
        <title>Sequencing and chromosome-scale assembly of the giantPleurodeles waltlgenome.</title>
        <authorList>
            <person name="Brown T."/>
            <person name="Elewa A."/>
            <person name="Iarovenko S."/>
            <person name="Subramanian E."/>
            <person name="Araus A.J."/>
            <person name="Petzold A."/>
            <person name="Susuki M."/>
            <person name="Suzuki K.-i.T."/>
            <person name="Hayashi T."/>
            <person name="Toyoda A."/>
            <person name="Oliveira C."/>
            <person name="Osipova E."/>
            <person name="Leigh N.D."/>
            <person name="Simon A."/>
            <person name="Yun M.H."/>
        </authorList>
    </citation>
    <scope>NUCLEOTIDE SEQUENCE</scope>
    <source>
        <strain evidence="2">20211129_DDA</strain>
        <tissue evidence="2">Liver</tissue>
    </source>
</reference>
<evidence type="ECO:0000313" key="3">
    <source>
        <dbReference type="Proteomes" id="UP001066276"/>
    </source>
</evidence>
<dbReference type="AlphaFoldDB" id="A0AAV7NQJ6"/>
<name>A0AAV7NQJ6_PLEWA</name>
<dbReference type="Gene3D" id="3.30.250.20">
    <property type="entry name" value="L1 transposable element, C-terminal domain"/>
    <property type="match status" value="1"/>
</dbReference>
<gene>
    <name evidence="2" type="ORF">NDU88_004864</name>
</gene>
<organism evidence="2 3">
    <name type="scientific">Pleurodeles waltl</name>
    <name type="common">Iberian ribbed newt</name>
    <dbReference type="NCBI Taxonomy" id="8319"/>
    <lineage>
        <taxon>Eukaryota</taxon>
        <taxon>Metazoa</taxon>
        <taxon>Chordata</taxon>
        <taxon>Craniata</taxon>
        <taxon>Vertebrata</taxon>
        <taxon>Euteleostomi</taxon>
        <taxon>Amphibia</taxon>
        <taxon>Batrachia</taxon>
        <taxon>Caudata</taxon>
        <taxon>Salamandroidea</taxon>
        <taxon>Salamandridae</taxon>
        <taxon>Pleurodelinae</taxon>
        <taxon>Pleurodeles</taxon>
    </lineage>
</organism>
<comment type="caution">
    <text evidence="2">The sequence shown here is derived from an EMBL/GenBank/DDBJ whole genome shotgun (WGS) entry which is preliminary data.</text>
</comment>
<sequence>MMSKEKGAKAAQSNKINQYTVPGHGPQESGPGDLSSQGPEEQFKATAEILAAIQGTRATLENKRDTMAIELNLLLLDRRKVAKRVTCMEEEVITLKREIKYIQTTVAGLKCSAMHMEEHIDDTEGCSSRNYICLIEFPKQAEGLFVELSLEDWIFNMLKPERLSKFFTIERTHRALAMILHLGAPPGALIALLFNYKDNNVILQHLQSHSPPRYEDKWILIFPDYTWRVHYLRKNFMHIKKLLQDHIIKYILMFPAKLLIQYSGRDQSLGLSWEQQNLDEN</sequence>
<keyword evidence="3" id="KW-1185">Reference proteome</keyword>
<feature type="region of interest" description="Disordered" evidence="1">
    <location>
        <begin position="1"/>
        <end position="41"/>
    </location>
</feature>
<protein>
    <submittedName>
        <fullName evidence="2">Uncharacterized protein</fullName>
    </submittedName>
</protein>
<feature type="compositionally biased region" description="Polar residues" evidence="1">
    <location>
        <begin position="11"/>
        <end position="20"/>
    </location>
</feature>
<evidence type="ECO:0000256" key="1">
    <source>
        <dbReference type="SAM" id="MobiDB-lite"/>
    </source>
</evidence>
<dbReference type="InterPro" id="IPR042566">
    <property type="entry name" value="L1_C"/>
</dbReference>
<proteinExistence type="predicted"/>
<evidence type="ECO:0000313" key="2">
    <source>
        <dbReference type="EMBL" id="KAJ1116658.1"/>
    </source>
</evidence>
<dbReference type="Proteomes" id="UP001066276">
    <property type="component" value="Chromosome 8"/>
</dbReference>